<dbReference type="OrthoDB" id="2424860at2759"/>
<dbReference type="InterPro" id="IPR036910">
    <property type="entry name" value="HMG_box_dom_sf"/>
</dbReference>
<name>A0A2Z6SHU7_9GLOM</name>
<dbReference type="AlphaFoldDB" id="A0A2Z6SHU7"/>
<organism evidence="1 3">
    <name type="scientific">Rhizophagus clarus</name>
    <dbReference type="NCBI Taxonomy" id="94130"/>
    <lineage>
        <taxon>Eukaryota</taxon>
        <taxon>Fungi</taxon>
        <taxon>Fungi incertae sedis</taxon>
        <taxon>Mucoromycota</taxon>
        <taxon>Glomeromycotina</taxon>
        <taxon>Glomeromycetes</taxon>
        <taxon>Glomerales</taxon>
        <taxon>Glomeraceae</taxon>
        <taxon>Rhizophagus</taxon>
    </lineage>
</organism>
<dbReference type="Proteomes" id="UP000247702">
    <property type="component" value="Unassembled WGS sequence"/>
</dbReference>
<keyword evidence="2" id="KW-0418">Kinase</keyword>
<dbReference type="Proteomes" id="UP000615446">
    <property type="component" value="Unassembled WGS sequence"/>
</dbReference>
<evidence type="ECO:0000313" key="2">
    <source>
        <dbReference type="EMBL" id="GES75967.1"/>
    </source>
</evidence>
<dbReference type="GO" id="GO:0016301">
    <property type="term" value="F:kinase activity"/>
    <property type="evidence" value="ECO:0007669"/>
    <property type="project" value="UniProtKB-KW"/>
</dbReference>
<accession>A0A2Z6SHU7</accession>
<protein>
    <submittedName>
        <fullName evidence="2">Kinase-like domain-containing protein</fullName>
    </submittedName>
</protein>
<proteinExistence type="predicted"/>
<dbReference type="Gene3D" id="1.10.30.10">
    <property type="entry name" value="High mobility group box domain"/>
    <property type="match status" value="1"/>
</dbReference>
<sequence>MNTNEIPLINVPYPPDLTVEEVLSNRTNEKLRSRAPNKFFIYRLAYIKELKKRIGDNISMIKIASHISLSWSKEPSEIKETYKKFSDRVENRLKEIRQNDNLIIIHENFLPSQPPTNNDIVDDPMFFYTYFYYLYYYYYYYSYYYSYYDCNNY</sequence>
<keyword evidence="3" id="KW-1185">Reference proteome</keyword>
<reference evidence="1 3" key="1">
    <citation type="submission" date="2017-11" db="EMBL/GenBank/DDBJ databases">
        <title>The genome of Rhizophagus clarus HR1 reveals common genetic basis of auxotrophy among arbuscular mycorrhizal fungi.</title>
        <authorList>
            <person name="Kobayashi Y."/>
        </authorList>
    </citation>
    <scope>NUCLEOTIDE SEQUENCE [LARGE SCALE GENOMIC DNA]</scope>
    <source>
        <strain evidence="1 3">HR1</strain>
    </source>
</reference>
<reference evidence="2" key="2">
    <citation type="submission" date="2019-10" db="EMBL/GenBank/DDBJ databases">
        <title>Conservation and host-specific expression of non-tandemly repeated heterogenous ribosome RNA gene in arbuscular mycorrhizal fungi.</title>
        <authorList>
            <person name="Maeda T."/>
            <person name="Kobayashi Y."/>
            <person name="Nakagawa T."/>
            <person name="Ezawa T."/>
            <person name="Yamaguchi K."/>
            <person name="Bino T."/>
            <person name="Nishimoto Y."/>
            <person name="Shigenobu S."/>
            <person name="Kawaguchi M."/>
        </authorList>
    </citation>
    <scope>NUCLEOTIDE SEQUENCE</scope>
    <source>
        <strain evidence="2">HR1</strain>
    </source>
</reference>
<evidence type="ECO:0000313" key="3">
    <source>
        <dbReference type="Proteomes" id="UP000247702"/>
    </source>
</evidence>
<dbReference type="SUPFAM" id="SSF47095">
    <property type="entry name" value="HMG-box"/>
    <property type="match status" value="1"/>
</dbReference>
<comment type="caution">
    <text evidence="1">The sequence shown here is derived from an EMBL/GenBank/DDBJ whole genome shotgun (WGS) entry which is preliminary data.</text>
</comment>
<dbReference type="EMBL" id="BLAL01000018">
    <property type="protein sequence ID" value="GES75967.1"/>
    <property type="molecule type" value="Genomic_DNA"/>
</dbReference>
<gene>
    <name evidence="2" type="ORF">RCL2_000337000</name>
    <name evidence="1" type="ORF">RclHR1_00610011</name>
</gene>
<dbReference type="EMBL" id="BEXD01003993">
    <property type="protein sequence ID" value="GBC05199.1"/>
    <property type="molecule type" value="Genomic_DNA"/>
</dbReference>
<keyword evidence="2" id="KW-0808">Transferase</keyword>
<evidence type="ECO:0000313" key="1">
    <source>
        <dbReference type="EMBL" id="GBC05199.1"/>
    </source>
</evidence>